<feature type="domain" description="EGF-like" evidence="3">
    <location>
        <begin position="127"/>
        <end position="172"/>
    </location>
</feature>
<name>A0A8T0J5D9_CERPU</name>
<protein>
    <recommendedName>
        <fullName evidence="3">EGF-like domain-containing protein</fullName>
    </recommendedName>
</protein>
<dbReference type="InterPro" id="IPR000742">
    <property type="entry name" value="EGF"/>
</dbReference>
<dbReference type="SMART" id="SM00181">
    <property type="entry name" value="EGF"/>
    <property type="match status" value="2"/>
</dbReference>
<reference evidence="4" key="1">
    <citation type="submission" date="2020-06" db="EMBL/GenBank/DDBJ databases">
        <title>WGS assembly of Ceratodon purpureus strain R40.</title>
        <authorList>
            <person name="Carey S.B."/>
            <person name="Jenkins J."/>
            <person name="Shu S."/>
            <person name="Lovell J.T."/>
            <person name="Sreedasyam A."/>
            <person name="Maumus F."/>
            <person name="Tiley G.P."/>
            <person name="Fernandez-Pozo N."/>
            <person name="Barry K."/>
            <person name="Chen C."/>
            <person name="Wang M."/>
            <person name="Lipzen A."/>
            <person name="Daum C."/>
            <person name="Saski C.A."/>
            <person name="Payton A.C."/>
            <person name="Mcbreen J.C."/>
            <person name="Conrad R.E."/>
            <person name="Kollar L.M."/>
            <person name="Olsson S."/>
            <person name="Huttunen S."/>
            <person name="Landis J.B."/>
            <person name="Wickett N.J."/>
            <person name="Johnson M.G."/>
            <person name="Rensing S.A."/>
            <person name="Grimwood J."/>
            <person name="Schmutz J."/>
            <person name="Mcdaniel S.F."/>
        </authorList>
    </citation>
    <scope>NUCLEOTIDE SEQUENCE</scope>
    <source>
        <strain evidence="4">R40</strain>
    </source>
</reference>
<gene>
    <name evidence="4" type="ORF">KC19_1G099900</name>
</gene>
<comment type="caution">
    <text evidence="4">The sequence shown here is derived from an EMBL/GenBank/DDBJ whole genome shotgun (WGS) entry which is preliminary data.</text>
</comment>
<sequence length="253" mass="25837">MGKQRSISMALLAFLASVVTVAAHSHIGSEDFSFSFLGASSNDSCANVDCQQGTCVPSDNALVSILFPYTCKCNSGWSTLQNVIPLLEIPTLPCNVPNCSLNLNCADKASAPAPAPSAPTTSTNTTACLVPGICGHGKCEITSTKNSLVPTFKCVCDPGYANVLNLTAGYCVNHCEINGGCQNLNLTLPGLNSPPPPSPVTTPADQTANAGTRISPEPPPQAVPSTSAGCRGKTFSGGVYMAGALVVGTIFLG</sequence>
<dbReference type="OrthoDB" id="1914642at2759"/>
<feature type="domain" description="EGF-like" evidence="3">
    <location>
        <begin position="44"/>
        <end position="100"/>
    </location>
</feature>
<dbReference type="Proteomes" id="UP000822688">
    <property type="component" value="Chromosome 1"/>
</dbReference>
<accession>A0A8T0J5D9</accession>
<evidence type="ECO:0000256" key="2">
    <source>
        <dbReference type="SAM" id="SignalP"/>
    </source>
</evidence>
<feature type="chain" id="PRO_5036274577" description="EGF-like domain-containing protein" evidence="2">
    <location>
        <begin position="24"/>
        <end position="253"/>
    </location>
</feature>
<organism evidence="4 5">
    <name type="scientific">Ceratodon purpureus</name>
    <name type="common">Fire moss</name>
    <name type="synonym">Dicranum purpureum</name>
    <dbReference type="NCBI Taxonomy" id="3225"/>
    <lineage>
        <taxon>Eukaryota</taxon>
        <taxon>Viridiplantae</taxon>
        <taxon>Streptophyta</taxon>
        <taxon>Embryophyta</taxon>
        <taxon>Bryophyta</taxon>
        <taxon>Bryophytina</taxon>
        <taxon>Bryopsida</taxon>
        <taxon>Dicranidae</taxon>
        <taxon>Pseudoditrichales</taxon>
        <taxon>Ditrichaceae</taxon>
        <taxon>Ceratodon</taxon>
    </lineage>
</organism>
<proteinExistence type="predicted"/>
<keyword evidence="2" id="KW-0732">Signal</keyword>
<evidence type="ECO:0000256" key="1">
    <source>
        <dbReference type="SAM" id="MobiDB-lite"/>
    </source>
</evidence>
<evidence type="ECO:0000259" key="3">
    <source>
        <dbReference type="SMART" id="SM00181"/>
    </source>
</evidence>
<dbReference type="PANTHER" id="PTHR33881:SF17">
    <property type="entry name" value="EGF-LIKE DOMAIN-CONTAINING PROTEIN"/>
    <property type="match status" value="1"/>
</dbReference>
<feature type="region of interest" description="Disordered" evidence="1">
    <location>
        <begin position="192"/>
        <end position="228"/>
    </location>
</feature>
<evidence type="ECO:0000313" key="4">
    <source>
        <dbReference type="EMBL" id="KAG0590442.1"/>
    </source>
</evidence>
<dbReference type="EMBL" id="CM026421">
    <property type="protein sequence ID" value="KAG0590442.1"/>
    <property type="molecule type" value="Genomic_DNA"/>
</dbReference>
<dbReference type="PANTHER" id="PTHR33881">
    <property type="entry name" value="NEUROGENIC LOCUS NOTCH-LIKE PROTEIN"/>
    <property type="match status" value="1"/>
</dbReference>
<evidence type="ECO:0000313" key="5">
    <source>
        <dbReference type="Proteomes" id="UP000822688"/>
    </source>
</evidence>
<dbReference type="EMBL" id="CM026421">
    <property type="protein sequence ID" value="KAG0590441.1"/>
    <property type="molecule type" value="Genomic_DNA"/>
</dbReference>
<dbReference type="AlphaFoldDB" id="A0A8T0J5D9"/>
<feature type="signal peptide" evidence="2">
    <location>
        <begin position="1"/>
        <end position="23"/>
    </location>
</feature>
<keyword evidence="5" id="KW-1185">Reference proteome</keyword>